<evidence type="ECO:0000313" key="4">
    <source>
        <dbReference type="EMBL" id="GBC63465.1"/>
    </source>
</evidence>
<dbReference type="PANTHER" id="PTHR34611:SF2">
    <property type="entry name" value="INACTIVE RECOMBINATION-PROMOTING NUCLEASE-LIKE PROTEIN RPNE-RELATED"/>
    <property type="match status" value="1"/>
</dbReference>
<dbReference type="Pfam" id="PF14261">
    <property type="entry name" value="DUF4351"/>
    <property type="match status" value="1"/>
</dbReference>
<evidence type="ECO:0000259" key="3">
    <source>
        <dbReference type="Pfam" id="PF14261"/>
    </source>
</evidence>
<proteinExistence type="inferred from homology"/>
<dbReference type="GO" id="GO:1990238">
    <property type="term" value="F:double-stranded DNA endonuclease activity"/>
    <property type="evidence" value="ECO:0007669"/>
    <property type="project" value="TreeGrafter"/>
</dbReference>
<reference evidence="5" key="1">
    <citation type="submission" date="2017-11" db="EMBL/GenBank/DDBJ databases">
        <authorList>
            <person name="Watanabe M."/>
            <person name="Kojima H."/>
        </authorList>
    </citation>
    <scope>NUCLEOTIDE SEQUENCE [LARGE SCALE GENOMIC DNA]</scope>
    <source>
        <strain evidence="5">Tokyo 01</strain>
    </source>
</reference>
<dbReference type="GO" id="GO:0006310">
    <property type="term" value="P:DNA recombination"/>
    <property type="evidence" value="ECO:0007669"/>
    <property type="project" value="TreeGrafter"/>
</dbReference>
<comment type="similarity">
    <text evidence="1">Belongs to the Rpn/YhgA-like nuclease family.</text>
</comment>
<accession>A0A401G2W4</accession>
<dbReference type="InterPro" id="IPR051699">
    <property type="entry name" value="Rpn/YhgA-like_nuclease"/>
</dbReference>
<dbReference type="Pfam" id="PF04754">
    <property type="entry name" value="Transposase_31"/>
    <property type="match status" value="1"/>
</dbReference>
<dbReference type="PANTHER" id="PTHR34611">
    <property type="match status" value="1"/>
</dbReference>
<dbReference type="InterPro" id="IPR025587">
    <property type="entry name" value="DUF4351"/>
</dbReference>
<comment type="caution">
    <text evidence="4">The sequence shown here is derived from an EMBL/GenBank/DDBJ whole genome shotgun (WGS) entry which is preliminary data.</text>
</comment>
<keyword evidence="5" id="KW-1185">Reference proteome</keyword>
<dbReference type="AlphaFoldDB" id="A0A401G2W4"/>
<dbReference type="InterPro" id="IPR006842">
    <property type="entry name" value="Transposase_31"/>
</dbReference>
<protein>
    <submittedName>
        <fullName evidence="4">DUF4351 domain-containing protein</fullName>
    </submittedName>
</protein>
<sequence>MNNPHDIAFKTAFRRKDLAISFFRHYLPEEIVRDTDFGTLELINGSYVDEAFAESHSDIVYRVRLRGKDVFLYILFEHQSTPDRMMAFRLLCYMVNLWRDYIAQHPKTKHLPAILPLVLYHGKQRWNAPLSFREMVTGGGDFREYVPDFIYRLYDLGRHGNDLLRSGNAALNVTLHLFRHIFDAESGTVFGQTADMVIEIEDAGLFAETLRWAVTYFLNARNEDAGELIKIISREAGRVGDERIRREAMTAAEQLRKQGEVLGASGIILKQARKRFGKLSPVLEQKLRKSDLDMLDKFGEAIFDFRDLKDAEKWWEEQENGGNA</sequence>
<gene>
    <name evidence="4" type="ORF">DENIS_4459</name>
</gene>
<evidence type="ECO:0000256" key="1">
    <source>
        <dbReference type="ARBA" id="ARBA00009787"/>
    </source>
</evidence>
<reference evidence="5" key="2">
    <citation type="submission" date="2019-01" db="EMBL/GenBank/DDBJ databases">
        <title>Genome sequence of Desulfonema ishimotonii strain Tokyo 01.</title>
        <authorList>
            <person name="Fukui M."/>
        </authorList>
    </citation>
    <scope>NUCLEOTIDE SEQUENCE [LARGE SCALE GENOMIC DNA]</scope>
    <source>
        <strain evidence="5">Tokyo 01</strain>
    </source>
</reference>
<evidence type="ECO:0000313" key="5">
    <source>
        <dbReference type="Proteomes" id="UP000288096"/>
    </source>
</evidence>
<feature type="domain" description="Transposase (putative) YhgA-like" evidence="2">
    <location>
        <begin position="3"/>
        <end position="199"/>
    </location>
</feature>
<dbReference type="EMBL" id="BEXT01000001">
    <property type="protein sequence ID" value="GBC63465.1"/>
    <property type="molecule type" value="Genomic_DNA"/>
</dbReference>
<name>A0A401G2W4_9BACT</name>
<dbReference type="InterPro" id="IPR010106">
    <property type="entry name" value="RpnA"/>
</dbReference>
<organism evidence="4 5">
    <name type="scientific">Desulfonema ishimotonii</name>
    <dbReference type="NCBI Taxonomy" id="45657"/>
    <lineage>
        <taxon>Bacteria</taxon>
        <taxon>Pseudomonadati</taxon>
        <taxon>Thermodesulfobacteriota</taxon>
        <taxon>Desulfobacteria</taxon>
        <taxon>Desulfobacterales</taxon>
        <taxon>Desulfococcaceae</taxon>
        <taxon>Desulfonema</taxon>
    </lineage>
</organism>
<evidence type="ECO:0000259" key="2">
    <source>
        <dbReference type="Pfam" id="PF04754"/>
    </source>
</evidence>
<dbReference type="NCBIfam" id="TIGR01784">
    <property type="entry name" value="T_den_put_tspse"/>
    <property type="match status" value="1"/>
</dbReference>
<dbReference type="Proteomes" id="UP000288096">
    <property type="component" value="Unassembled WGS sequence"/>
</dbReference>
<feature type="domain" description="DUF4351" evidence="3">
    <location>
        <begin position="258"/>
        <end position="314"/>
    </location>
</feature>